<dbReference type="Proteomes" id="UP000197138">
    <property type="component" value="Unassembled WGS sequence"/>
</dbReference>
<organism evidence="1 2">
    <name type="scientific">Punica granatum</name>
    <name type="common">Pomegranate</name>
    <dbReference type="NCBI Taxonomy" id="22663"/>
    <lineage>
        <taxon>Eukaryota</taxon>
        <taxon>Viridiplantae</taxon>
        <taxon>Streptophyta</taxon>
        <taxon>Embryophyta</taxon>
        <taxon>Tracheophyta</taxon>
        <taxon>Spermatophyta</taxon>
        <taxon>Magnoliopsida</taxon>
        <taxon>eudicotyledons</taxon>
        <taxon>Gunneridae</taxon>
        <taxon>Pentapetalae</taxon>
        <taxon>rosids</taxon>
        <taxon>malvids</taxon>
        <taxon>Myrtales</taxon>
        <taxon>Lythraceae</taxon>
        <taxon>Punica</taxon>
    </lineage>
</organism>
<dbReference type="Gene3D" id="3.40.50.300">
    <property type="entry name" value="P-loop containing nucleotide triphosphate hydrolases"/>
    <property type="match status" value="1"/>
</dbReference>
<accession>A0A218X5Y2</accession>
<gene>
    <name evidence="1" type="ORF">CDL15_Pgr019647</name>
</gene>
<dbReference type="SUPFAM" id="SSF52540">
    <property type="entry name" value="P-loop containing nucleoside triphosphate hydrolases"/>
    <property type="match status" value="1"/>
</dbReference>
<dbReference type="AlphaFoldDB" id="A0A218X5Y2"/>
<evidence type="ECO:0008006" key="3">
    <source>
        <dbReference type="Google" id="ProtNLM"/>
    </source>
</evidence>
<reference evidence="2" key="1">
    <citation type="journal article" date="2017" name="Plant J.">
        <title>The pomegranate (Punica granatum L.) genome and the genomics of punicalagin biosynthesis.</title>
        <authorList>
            <person name="Qin G."/>
            <person name="Xu C."/>
            <person name="Ming R."/>
            <person name="Tang H."/>
            <person name="Guyot R."/>
            <person name="Kramer E.M."/>
            <person name="Hu Y."/>
            <person name="Yi X."/>
            <person name="Qi Y."/>
            <person name="Xu X."/>
            <person name="Gao Z."/>
            <person name="Pan H."/>
            <person name="Jian J."/>
            <person name="Tian Y."/>
            <person name="Yue Z."/>
            <person name="Xu Y."/>
        </authorList>
    </citation>
    <scope>NUCLEOTIDE SEQUENCE [LARGE SCALE GENOMIC DNA]</scope>
    <source>
        <strain evidence="2">cv. Dabenzi</strain>
    </source>
</reference>
<dbReference type="GO" id="GO:0042626">
    <property type="term" value="F:ATPase-coupled transmembrane transporter activity"/>
    <property type="evidence" value="ECO:0007669"/>
    <property type="project" value="TreeGrafter"/>
</dbReference>
<name>A0A218X5Y2_PUNGR</name>
<dbReference type="EMBL" id="MTKT01002229">
    <property type="protein sequence ID" value="OWM80367.1"/>
    <property type="molecule type" value="Genomic_DNA"/>
</dbReference>
<dbReference type="InterPro" id="IPR027417">
    <property type="entry name" value="P-loop_NTPase"/>
</dbReference>
<dbReference type="PANTHER" id="PTHR24222">
    <property type="entry name" value="ABC TRANSPORTER B FAMILY"/>
    <property type="match status" value="1"/>
</dbReference>
<protein>
    <recommendedName>
        <fullName evidence="3">ABC transporter domain-containing protein</fullName>
    </recommendedName>
</protein>
<sequence>MLKEPRLLLLDEATSALDSQSERVRQDALEELMKGKTMPVDCWIVIAMGDDNVQLGSVFGNWALGRTKAASGHRKGYTKGTKVIAVR</sequence>
<comment type="caution">
    <text evidence="1">The sequence shown here is derived from an EMBL/GenBank/DDBJ whole genome shotgun (WGS) entry which is preliminary data.</text>
</comment>
<dbReference type="InterPro" id="IPR039421">
    <property type="entry name" value="Type_1_exporter"/>
</dbReference>
<dbReference type="PANTHER" id="PTHR24222:SF76">
    <property type="entry name" value="MYCOBACTIN IMPORT ATP-BINDING_PERMEASE PROTEIN IRTB"/>
    <property type="match status" value="1"/>
</dbReference>
<evidence type="ECO:0000313" key="1">
    <source>
        <dbReference type="EMBL" id="OWM80367.1"/>
    </source>
</evidence>
<proteinExistence type="predicted"/>
<dbReference type="GO" id="GO:0005886">
    <property type="term" value="C:plasma membrane"/>
    <property type="evidence" value="ECO:0007669"/>
    <property type="project" value="TreeGrafter"/>
</dbReference>
<evidence type="ECO:0000313" key="2">
    <source>
        <dbReference type="Proteomes" id="UP000197138"/>
    </source>
</evidence>